<evidence type="ECO:0000313" key="1">
    <source>
        <dbReference type="EMBL" id="CEN39340.1"/>
    </source>
</evidence>
<evidence type="ECO:0000313" key="2">
    <source>
        <dbReference type="Proteomes" id="UP000044026"/>
    </source>
</evidence>
<gene>
    <name evidence="1" type="ORF">CCAN12_760033</name>
</gene>
<dbReference type="EMBL" id="CDOE01000074">
    <property type="protein sequence ID" value="CEN39340.1"/>
    <property type="molecule type" value="Genomic_DNA"/>
</dbReference>
<sequence length="50" mass="5900">MEMKKISRMNTVLFVKGNLNVQNVEIENISMMIYVIIVNQKLMKKRDNCP</sequence>
<dbReference type="AlphaFoldDB" id="A0A0B7HJA9"/>
<accession>A0A0B7HJA9</accession>
<protein>
    <submittedName>
        <fullName evidence="1">Uncharacterized protein</fullName>
    </submittedName>
</protein>
<name>A0A0B7HJA9_9FLAO</name>
<proteinExistence type="predicted"/>
<organism evidence="1 2">
    <name type="scientific">Capnocytophaga canimorsus</name>
    <dbReference type="NCBI Taxonomy" id="28188"/>
    <lineage>
        <taxon>Bacteria</taxon>
        <taxon>Pseudomonadati</taxon>
        <taxon>Bacteroidota</taxon>
        <taxon>Flavobacteriia</taxon>
        <taxon>Flavobacteriales</taxon>
        <taxon>Flavobacteriaceae</taxon>
        <taxon>Capnocytophaga</taxon>
    </lineage>
</organism>
<dbReference type="Proteomes" id="UP000044026">
    <property type="component" value="Unassembled WGS sequence"/>
</dbReference>
<reference evidence="1 2" key="1">
    <citation type="submission" date="2015-01" db="EMBL/GenBank/DDBJ databases">
        <authorList>
            <person name="Xiang T."/>
            <person name="Song Y."/>
            <person name="Huang L."/>
            <person name="Wang B."/>
            <person name="Wu P."/>
        </authorList>
    </citation>
    <scope>NUCLEOTIDE SEQUENCE [LARGE SCALE GENOMIC DNA]</scope>
    <source>
        <strain evidence="1 2">Cc12</strain>
    </source>
</reference>